<keyword evidence="7" id="KW-1185">Reference proteome</keyword>
<keyword evidence="3" id="KW-0862">Zinc</keyword>
<organism evidence="7">
    <name type="scientific">Drosophila sechellia</name>
    <name type="common">Fruit fly</name>
    <dbReference type="NCBI Taxonomy" id="7238"/>
    <lineage>
        <taxon>Eukaryota</taxon>
        <taxon>Metazoa</taxon>
        <taxon>Ecdysozoa</taxon>
        <taxon>Arthropoda</taxon>
        <taxon>Hexapoda</taxon>
        <taxon>Insecta</taxon>
        <taxon>Pterygota</taxon>
        <taxon>Neoptera</taxon>
        <taxon>Endopterygota</taxon>
        <taxon>Diptera</taxon>
        <taxon>Brachycera</taxon>
        <taxon>Muscomorpha</taxon>
        <taxon>Ephydroidea</taxon>
        <taxon>Drosophilidae</taxon>
        <taxon>Drosophila</taxon>
        <taxon>Sophophora</taxon>
    </lineage>
</organism>
<keyword evidence="3" id="KW-0479">Metal-binding</keyword>
<feature type="compositionally biased region" description="Basic and acidic residues" evidence="4">
    <location>
        <begin position="1"/>
        <end position="10"/>
    </location>
</feature>
<feature type="region of interest" description="Disordered" evidence="4">
    <location>
        <begin position="167"/>
        <end position="190"/>
    </location>
</feature>
<dbReference type="EMBL" id="CH480822">
    <property type="protein sequence ID" value="EDW55794.1"/>
    <property type="molecule type" value="Genomic_DNA"/>
</dbReference>
<dbReference type="InterPro" id="IPR009048">
    <property type="entry name" value="A-macroglobulin_rcpt-bd"/>
</dbReference>
<evidence type="ECO:0000313" key="6">
    <source>
        <dbReference type="EMBL" id="EDW55794.1"/>
    </source>
</evidence>
<dbReference type="InterPro" id="IPR008930">
    <property type="entry name" value="Terpenoid_cyclase/PrenylTrfase"/>
</dbReference>
<dbReference type="Gene3D" id="2.60.40.690">
    <property type="entry name" value="Alpha-macroglobulin, receptor-binding domain"/>
    <property type="match status" value="1"/>
</dbReference>
<keyword evidence="3" id="KW-0863">Zinc-finger</keyword>
<keyword evidence="2" id="KW-0882">Thioester bond</keyword>
<dbReference type="AlphaFoldDB" id="B4I5Y8"/>
<name>B4I5Y8_DROSE</name>
<dbReference type="SUPFAM" id="SSF57716">
    <property type="entry name" value="Glucocorticoid receptor-like (DNA-binding domain)"/>
    <property type="match status" value="1"/>
</dbReference>
<gene>
    <name evidence="6" type="primary">Dsec\GM17373</name>
    <name evidence="6" type="ORF">Dsec_GM17373</name>
</gene>
<dbReference type="Gene3D" id="2.60.120.1540">
    <property type="match status" value="1"/>
</dbReference>
<feature type="binding site" evidence="3">
    <location>
        <position position="32"/>
    </location>
    <ligand>
        <name>Zn(2+)</name>
        <dbReference type="ChEBI" id="CHEBI:29105"/>
    </ligand>
</feature>
<proteinExistence type="predicted"/>
<dbReference type="PROSITE" id="PS51915">
    <property type="entry name" value="ZAD"/>
    <property type="match status" value="1"/>
</dbReference>
<dbReference type="Gene3D" id="1.50.10.20">
    <property type="match status" value="1"/>
</dbReference>
<protein>
    <submittedName>
        <fullName evidence="6">GM17373</fullName>
    </submittedName>
</protein>
<dbReference type="GO" id="GO:0008270">
    <property type="term" value="F:zinc ion binding"/>
    <property type="evidence" value="ECO:0007669"/>
    <property type="project" value="UniProtKB-UniRule"/>
</dbReference>
<dbReference type="SUPFAM" id="SSF48239">
    <property type="entry name" value="Terpenoid cyclases/Protein prenyltransferases"/>
    <property type="match status" value="1"/>
</dbReference>
<accession>B4I5Y8</accession>
<sequence>MAAAQVEEHAAPAAPHVDPNPSSDWRRWCRLCAKDDLQGNMNVFLKNEDSDEASSMELATAIGKYFWVNITRGEELPETICSECLSLVTSLVNFSERITRVQKLYCILQSTPSQERPNLHELRSKFGLLDEDTLTEVHYVDKKPKLDEQLEFLPEESAYELANPLTPEEKQEHEDQEQDQPTEEPDEQDADYEANGDHVLTNLCDVYGIQEDNSTAGSLDGSFAQSRKALEETTVTVSLSKSMATSALQKSQYPASVKRKSQLRSVAMQENDKIWWTEDVQNGSPQDVEVTSYALLALMASKVDKPESAISTVRWLLAQRNIHGDFESSQKTVVGLTALIEFSEKWGYQQNAWEVSISNEDISERLVACNLLTQTINFPLDTKRLEVRAKGTGAALIQISYGYDVEEKEKEANPSFGIQTTLKSGSLSSKMELVVCVEFVERSTNASNMAVMEVSLPSGYSSDKSSFKRIRDVEGVGSVDTKNEDSVVIVYFESLARNESKCIPVEAYRTLEVTNLKPSRVVIYDNYGRKATEYYQLNLELGDFKGT</sequence>
<dbReference type="SMART" id="SM00868">
    <property type="entry name" value="zf-AD"/>
    <property type="match status" value="1"/>
</dbReference>
<dbReference type="Pfam" id="PF07677">
    <property type="entry name" value="A2M_recep"/>
    <property type="match status" value="1"/>
</dbReference>
<evidence type="ECO:0000256" key="4">
    <source>
        <dbReference type="SAM" id="MobiDB-lite"/>
    </source>
</evidence>
<dbReference type="InterPro" id="IPR011626">
    <property type="entry name" value="Alpha-macroglobulin_TED"/>
</dbReference>
<dbReference type="PANTHER" id="PTHR11412:SF136">
    <property type="entry name" value="CD109 ANTIGEN"/>
    <property type="match status" value="1"/>
</dbReference>
<dbReference type="Pfam" id="PF07678">
    <property type="entry name" value="TED_complement"/>
    <property type="match status" value="1"/>
</dbReference>
<feature type="binding site" evidence="3">
    <location>
        <position position="84"/>
    </location>
    <ligand>
        <name>Zn(2+)</name>
        <dbReference type="ChEBI" id="CHEBI:29105"/>
    </ligand>
</feature>
<dbReference type="InterPro" id="IPR012934">
    <property type="entry name" value="Znf_AD"/>
</dbReference>
<feature type="binding site" evidence="3">
    <location>
        <position position="29"/>
    </location>
    <ligand>
        <name>Zn(2+)</name>
        <dbReference type="ChEBI" id="CHEBI:29105"/>
    </ligand>
</feature>
<evidence type="ECO:0000256" key="3">
    <source>
        <dbReference type="PROSITE-ProRule" id="PRU01263"/>
    </source>
</evidence>
<dbReference type="HOGENOM" id="CLU_498082_0_0_1"/>
<dbReference type="SMART" id="SM01361">
    <property type="entry name" value="A2M_recep"/>
    <property type="match status" value="1"/>
</dbReference>
<evidence type="ECO:0000313" key="7">
    <source>
        <dbReference type="Proteomes" id="UP000001292"/>
    </source>
</evidence>
<feature type="compositionally biased region" description="Acidic residues" evidence="4">
    <location>
        <begin position="174"/>
        <end position="190"/>
    </location>
</feature>
<dbReference type="FunFam" id="3.40.1800.20:FF:000002">
    <property type="entry name" value="Weckle, isoform B"/>
    <property type="match status" value="1"/>
</dbReference>
<reference evidence="6 7" key="1">
    <citation type="journal article" date="2007" name="Nature">
        <title>Evolution of genes and genomes on the Drosophila phylogeny.</title>
        <authorList>
            <consortium name="Drosophila 12 Genomes Consortium"/>
            <person name="Clark A.G."/>
            <person name="Eisen M.B."/>
            <person name="Smith D.R."/>
            <person name="Bergman C.M."/>
            <person name="Oliver B."/>
            <person name="Markow T.A."/>
            <person name="Kaufman T.C."/>
            <person name="Kellis M."/>
            <person name="Gelbart W."/>
            <person name="Iyer V.N."/>
            <person name="Pollard D.A."/>
            <person name="Sackton T.B."/>
            <person name="Larracuente A.M."/>
            <person name="Singh N.D."/>
            <person name="Abad J.P."/>
            <person name="Abt D.N."/>
            <person name="Adryan B."/>
            <person name="Aguade M."/>
            <person name="Akashi H."/>
            <person name="Anderson W.W."/>
            <person name="Aquadro C.F."/>
            <person name="Ardell D.H."/>
            <person name="Arguello R."/>
            <person name="Artieri C.G."/>
            <person name="Barbash D.A."/>
            <person name="Barker D."/>
            <person name="Barsanti P."/>
            <person name="Batterham P."/>
            <person name="Batzoglou S."/>
            <person name="Begun D."/>
            <person name="Bhutkar A."/>
            <person name="Blanco E."/>
            <person name="Bosak S.A."/>
            <person name="Bradley R.K."/>
            <person name="Brand A.D."/>
            <person name="Brent M.R."/>
            <person name="Brooks A.N."/>
            <person name="Brown R.H."/>
            <person name="Butlin R.K."/>
            <person name="Caggese C."/>
            <person name="Calvi B.R."/>
            <person name="Bernardo de Carvalho A."/>
            <person name="Caspi A."/>
            <person name="Castrezana S."/>
            <person name="Celniker S.E."/>
            <person name="Chang J.L."/>
            <person name="Chapple C."/>
            <person name="Chatterji S."/>
            <person name="Chinwalla A."/>
            <person name="Civetta A."/>
            <person name="Clifton S.W."/>
            <person name="Comeron J.M."/>
            <person name="Costello J.C."/>
            <person name="Coyne J.A."/>
            <person name="Daub J."/>
            <person name="David R.G."/>
            <person name="Delcher A.L."/>
            <person name="Delehaunty K."/>
            <person name="Do C.B."/>
            <person name="Ebling H."/>
            <person name="Edwards K."/>
            <person name="Eickbush T."/>
            <person name="Evans J.D."/>
            <person name="Filipski A."/>
            <person name="Findeiss S."/>
            <person name="Freyhult E."/>
            <person name="Fulton L."/>
            <person name="Fulton R."/>
            <person name="Garcia A.C."/>
            <person name="Gardiner A."/>
            <person name="Garfield D.A."/>
            <person name="Garvin B.E."/>
            <person name="Gibson G."/>
            <person name="Gilbert D."/>
            <person name="Gnerre S."/>
            <person name="Godfrey J."/>
            <person name="Good R."/>
            <person name="Gotea V."/>
            <person name="Gravely B."/>
            <person name="Greenberg A.J."/>
            <person name="Griffiths-Jones S."/>
            <person name="Gross S."/>
            <person name="Guigo R."/>
            <person name="Gustafson E.A."/>
            <person name="Haerty W."/>
            <person name="Hahn M.W."/>
            <person name="Halligan D.L."/>
            <person name="Halpern A.L."/>
            <person name="Halter G.M."/>
            <person name="Han M.V."/>
            <person name="Heger A."/>
            <person name="Hillier L."/>
            <person name="Hinrichs A.S."/>
            <person name="Holmes I."/>
            <person name="Hoskins R.A."/>
            <person name="Hubisz M.J."/>
            <person name="Hultmark D."/>
            <person name="Huntley M.A."/>
            <person name="Jaffe D.B."/>
            <person name="Jagadeeshan S."/>
            <person name="Jeck W.R."/>
            <person name="Johnson J."/>
            <person name="Jones C.D."/>
            <person name="Jordan W.C."/>
            <person name="Karpen G.H."/>
            <person name="Kataoka E."/>
            <person name="Keightley P.D."/>
            <person name="Kheradpour P."/>
            <person name="Kirkness E.F."/>
            <person name="Koerich L.B."/>
            <person name="Kristiansen K."/>
            <person name="Kudrna D."/>
            <person name="Kulathinal R.J."/>
            <person name="Kumar S."/>
            <person name="Kwok R."/>
            <person name="Lander E."/>
            <person name="Langley C.H."/>
            <person name="Lapoint R."/>
            <person name="Lazzaro B.P."/>
            <person name="Lee S.J."/>
            <person name="Levesque L."/>
            <person name="Li R."/>
            <person name="Lin C.F."/>
            <person name="Lin M.F."/>
            <person name="Lindblad-Toh K."/>
            <person name="Llopart A."/>
            <person name="Long M."/>
            <person name="Low L."/>
            <person name="Lozovsky E."/>
            <person name="Lu J."/>
            <person name="Luo M."/>
            <person name="Machado C.A."/>
            <person name="Makalowski W."/>
            <person name="Marzo M."/>
            <person name="Matsuda M."/>
            <person name="Matzkin L."/>
            <person name="McAllister B."/>
            <person name="McBride C.S."/>
            <person name="McKernan B."/>
            <person name="McKernan K."/>
            <person name="Mendez-Lago M."/>
            <person name="Minx P."/>
            <person name="Mollenhauer M.U."/>
            <person name="Montooth K."/>
            <person name="Mount S.M."/>
            <person name="Mu X."/>
            <person name="Myers E."/>
            <person name="Negre B."/>
            <person name="Newfeld S."/>
            <person name="Nielsen R."/>
            <person name="Noor M.A."/>
            <person name="O'Grady P."/>
            <person name="Pachter L."/>
            <person name="Papaceit M."/>
            <person name="Parisi M.J."/>
            <person name="Parisi M."/>
            <person name="Parts L."/>
            <person name="Pedersen J.S."/>
            <person name="Pesole G."/>
            <person name="Phillippy A.M."/>
            <person name="Ponting C.P."/>
            <person name="Pop M."/>
            <person name="Porcelli D."/>
            <person name="Powell J.R."/>
            <person name="Prohaska S."/>
            <person name="Pruitt K."/>
            <person name="Puig M."/>
            <person name="Quesneville H."/>
            <person name="Ram K.R."/>
            <person name="Rand D."/>
            <person name="Rasmussen M.D."/>
            <person name="Reed L.K."/>
            <person name="Reenan R."/>
            <person name="Reily A."/>
            <person name="Remington K.A."/>
            <person name="Rieger T.T."/>
            <person name="Ritchie M.G."/>
            <person name="Robin C."/>
            <person name="Rogers Y.H."/>
            <person name="Rohde C."/>
            <person name="Rozas J."/>
            <person name="Rubenfield M.J."/>
            <person name="Ruiz A."/>
            <person name="Russo S."/>
            <person name="Salzberg S.L."/>
            <person name="Sanchez-Gracia A."/>
            <person name="Saranga D.J."/>
            <person name="Sato H."/>
            <person name="Schaeffer S.W."/>
            <person name="Schatz M.C."/>
            <person name="Schlenke T."/>
            <person name="Schwartz R."/>
            <person name="Segarra C."/>
            <person name="Singh R.S."/>
            <person name="Sirot L."/>
            <person name="Sirota M."/>
            <person name="Sisneros N.B."/>
            <person name="Smith C.D."/>
            <person name="Smith T.F."/>
            <person name="Spieth J."/>
            <person name="Stage D.E."/>
            <person name="Stark A."/>
            <person name="Stephan W."/>
            <person name="Strausberg R.L."/>
            <person name="Strempel S."/>
            <person name="Sturgill D."/>
            <person name="Sutton G."/>
            <person name="Sutton G.G."/>
            <person name="Tao W."/>
            <person name="Teichmann S."/>
            <person name="Tobari Y.N."/>
            <person name="Tomimura Y."/>
            <person name="Tsolas J.M."/>
            <person name="Valente V.L."/>
            <person name="Venter E."/>
            <person name="Venter J.C."/>
            <person name="Vicario S."/>
            <person name="Vieira F.G."/>
            <person name="Vilella A.J."/>
            <person name="Villasante A."/>
            <person name="Walenz B."/>
            <person name="Wang J."/>
            <person name="Wasserman M."/>
            <person name="Watts T."/>
            <person name="Wilson D."/>
            <person name="Wilson R.K."/>
            <person name="Wing R.A."/>
            <person name="Wolfner M.F."/>
            <person name="Wong A."/>
            <person name="Wong G.K."/>
            <person name="Wu C.I."/>
            <person name="Wu G."/>
            <person name="Yamamoto D."/>
            <person name="Yang H.P."/>
            <person name="Yang S.P."/>
            <person name="Yorke J.A."/>
            <person name="Yoshida K."/>
            <person name="Zdobnov E."/>
            <person name="Zhang P."/>
            <person name="Zhang Y."/>
            <person name="Zimin A.V."/>
            <person name="Baldwin J."/>
            <person name="Abdouelleil A."/>
            <person name="Abdulkadir J."/>
            <person name="Abebe A."/>
            <person name="Abera B."/>
            <person name="Abreu J."/>
            <person name="Acer S.C."/>
            <person name="Aftuck L."/>
            <person name="Alexander A."/>
            <person name="An P."/>
            <person name="Anderson E."/>
            <person name="Anderson S."/>
            <person name="Arachi H."/>
            <person name="Azer M."/>
            <person name="Bachantsang P."/>
            <person name="Barry A."/>
            <person name="Bayul T."/>
            <person name="Berlin A."/>
            <person name="Bessette D."/>
            <person name="Bloom T."/>
            <person name="Blye J."/>
            <person name="Boguslavskiy L."/>
            <person name="Bonnet C."/>
            <person name="Boukhgalter B."/>
            <person name="Bourzgui I."/>
            <person name="Brown A."/>
            <person name="Cahill P."/>
            <person name="Channer S."/>
            <person name="Cheshatsang Y."/>
            <person name="Chuda L."/>
            <person name="Citroen M."/>
            <person name="Collymore A."/>
            <person name="Cooke P."/>
            <person name="Costello M."/>
            <person name="D'Aco K."/>
            <person name="Daza R."/>
            <person name="De Haan G."/>
            <person name="DeGray S."/>
            <person name="DeMaso C."/>
            <person name="Dhargay N."/>
            <person name="Dooley K."/>
            <person name="Dooley E."/>
            <person name="Doricent M."/>
            <person name="Dorje P."/>
            <person name="Dorjee K."/>
            <person name="Dupes A."/>
            <person name="Elong R."/>
            <person name="Falk J."/>
            <person name="Farina A."/>
            <person name="Faro S."/>
            <person name="Ferguson D."/>
            <person name="Fisher S."/>
            <person name="Foley C.D."/>
            <person name="Franke A."/>
            <person name="Friedrich D."/>
            <person name="Gadbois L."/>
            <person name="Gearin G."/>
            <person name="Gearin C.R."/>
            <person name="Giannoukos G."/>
            <person name="Goode T."/>
            <person name="Graham J."/>
            <person name="Grandbois E."/>
            <person name="Grewal S."/>
            <person name="Gyaltsen K."/>
            <person name="Hafez N."/>
            <person name="Hagos B."/>
            <person name="Hall J."/>
            <person name="Henson C."/>
            <person name="Hollinger A."/>
            <person name="Honan T."/>
            <person name="Huard M.D."/>
            <person name="Hughes L."/>
            <person name="Hurhula B."/>
            <person name="Husby M.E."/>
            <person name="Kamat A."/>
            <person name="Kanga B."/>
            <person name="Kashin S."/>
            <person name="Khazanovich D."/>
            <person name="Kisner P."/>
            <person name="Lance K."/>
            <person name="Lara M."/>
            <person name="Lee W."/>
            <person name="Lennon N."/>
            <person name="Letendre F."/>
            <person name="LeVine R."/>
            <person name="Lipovsky A."/>
            <person name="Liu X."/>
            <person name="Liu J."/>
            <person name="Liu S."/>
            <person name="Lokyitsang T."/>
            <person name="Lokyitsang Y."/>
            <person name="Lubonja R."/>
            <person name="Lui A."/>
            <person name="MacDonald P."/>
            <person name="Magnisalis V."/>
            <person name="Maru K."/>
            <person name="Matthews C."/>
            <person name="McCusker W."/>
            <person name="McDonough S."/>
            <person name="Mehta T."/>
            <person name="Meldrim J."/>
            <person name="Meneus L."/>
            <person name="Mihai O."/>
            <person name="Mihalev A."/>
            <person name="Mihova T."/>
            <person name="Mittelman R."/>
            <person name="Mlenga V."/>
            <person name="Montmayeur A."/>
            <person name="Mulrain L."/>
            <person name="Navidi A."/>
            <person name="Naylor J."/>
            <person name="Negash T."/>
            <person name="Nguyen T."/>
            <person name="Nguyen N."/>
            <person name="Nicol R."/>
            <person name="Norbu C."/>
            <person name="Norbu N."/>
            <person name="Novod N."/>
            <person name="O'Neill B."/>
            <person name="Osman S."/>
            <person name="Markiewicz E."/>
            <person name="Oyono O.L."/>
            <person name="Patti C."/>
            <person name="Phunkhang P."/>
            <person name="Pierre F."/>
            <person name="Priest M."/>
            <person name="Raghuraman S."/>
            <person name="Rege F."/>
            <person name="Reyes R."/>
            <person name="Rise C."/>
            <person name="Rogov P."/>
            <person name="Ross K."/>
            <person name="Ryan E."/>
            <person name="Settipalli S."/>
            <person name="Shea T."/>
            <person name="Sherpa N."/>
            <person name="Shi L."/>
            <person name="Shih D."/>
            <person name="Sparrow T."/>
            <person name="Spaulding J."/>
            <person name="Stalker J."/>
            <person name="Stange-Thomann N."/>
            <person name="Stavropoulos S."/>
            <person name="Stone C."/>
            <person name="Strader C."/>
            <person name="Tesfaye S."/>
            <person name="Thomson T."/>
            <person name="Thoulutsang Y."/>
            <person name="Thoulutsang D."/>
            <person name="Topham K."/>
            <person name="Topping I."/>
            <person name="Tsamla T."/>
            <person name="Vassiliev H."/>
            <person name="Vo A."/>
            <person name="Wangchuk T."/>
            <person name="Wangdi T."/>
            <person name="Weiand M."/>
            <person name="Wilkinson J."/>
            <person name="Wilson A."/>
            <person name="Yadav S."/>
            <person name="Young G."/>
            <person name="Yu Q."/>
            <person name="Zembek L."/>
            <person name="Zhong D."/>
            <person name="Zimmer A."/>
            <person name="Zwirko Z."/>
            <person name="Jaffe D.B."/>
            <person name="Alvarez P."/>
            <person name="Brockman W."/>
            <person name="Butler J."/>
            <person name="Chin C."/>
            <person name="Gnerre S."/>
            <person name="Grabherr M."/>
            <person name="Kleber M."/>
            <person name="Mauceli E."/>
            <person name="MacCallum I."/>
        </authorList>
    </citation>
    <scope>NUCLEOTIDE SEQUENCE [LARGE SCALE GENOMIC DNA]</scope>
    <source>
        <strain evidence="7">Rob3c / Tucson 14021-0248.25</strain>
    </source>
</reference>
<dbReference type="Gene3D" id="3.40.1800.20">
    <property type="match status" value="1"/>
</dbReference>
<dbReference type="Pfam" id="PF07776">
    <property type="entry name" value="zf-AD"/>
    <property type="match status" value="1"/>
</dbReference>
<dbReference type="PhylomeDB" id="B4I5Y8"/>
<keyword evidence="1" id="KW-0732">Signal</keyword>
<feature type="domain" description="ZAD" evidence="5">
    <location>
        <begin position="27"/>
        <end position="108"/>
    </location>
</feature>
<dbReference type="InterPro" id="IPR036595">
    <property type="entry name" value="A-macroglobulin_rcpt-bd_sf"/>
</dbReference>
<feature type="region of interest" description="Disordered" evidence="4">
    <location>
        <begin position="1"/>
        <end position="22"/>
    </location>
</feature>
<dbReference type="SUPFAM" id="SSF49410">
    <property type="entry name" value="Alpha-macroglobulin receptor domain"/>
    <property type="match status" value="1"/>
</dbReference>
<evidence type="ECO:0000256" key="1">
    <source>
        <dbReference type="ARBA" id="ARBA00022729"/>
    </source>
</evidence>
<dbReference type="PANTHER" id="PTHR11412">
    <property type="entry name" value="MACROGLOBULIN / COMPLEMENT"/>
    <property type="match status" value="1"/>
</dbReference>
<dbReference type="GO" id="GO:0005634">
    <property type="term" value="C:nucleus"/>
    <property type="evidence" value="ECO:0007669"/>
    <property type="project" value="InterPro"/>
</dbReference>
<dbReference type="Proteomes" id="UP000001292">
    <property type="component" value="Unassembled WGS sequence"/>
</dbReference>
<dbReference type="GO" id="GO:0005615">
    <property type="term" value="C:extracellular space"/>
    <property type="evidence" value="ECO:0007669"/>
    <property type="project" value="InterPro"/>
</dbReference>
<dbReference type="SMR" id="B4I5Y8"/>
<feature type="binding site" evidence="3">
    <location>
        <position position="81"/>
    </location>
    <ligand>
        <name>Zn(2+)</name>
        <dbReference type="ChEBI" id="CHEBI:29105"/>
    </ligand>
</feature>
<evidence type="ECO:0000259" key="5">
    <source>
        <dbReference type="PROSITE" id="PS51915"/>
    </source>
</evidence>
<evidence type="ECO:0000256" key="2">
    <source>
        <dbReference type="ARBA" id="ARBA00022966"/>
    </source>
</evidence>
<dbReference type="InterPro" id="IPR050473">
    <property type="entry name" value="A2M/Complement_sys"/>
</dbReference>